<dbReference type="GO" id="GO:0005737">
    <property type="term" value="C:cytoplasm"/>
    <property type="evidence" value="ECO:0007669"/>
    <property type="project" value="UniProtKB-SubCell"/>
</dbReference>
<feature type="domain" description="Ribosome maturation factor RimM PRC barrel" evidence="7">
    <location>
        <begin position="103"/>
        <end position="170"/>
    </location>
</feature>
<evidence type="ECO:0000259" key="6">
    <source>
        <dbReference type="Pfam" id="PF01782"/>
    </source>
</evidence>
<dbReference type="InterPro" id="IPR011033">
    <property type="entry name" value="PRC_barrel-like_sf"/>
</dbReference>
<dbReference type="PANTHER" id="PTHR33692:SF1">
    <property type="entry name" value="RIBOSOME MATURATION FACTOR RIMM"/>
    <property type="match status" value="1"/>
</dbReference>
<evidence type="ECO:0000256" key="2">
    <source>
        <dbReference type="ARBA" id="ARBA00022517"/>
    </source>
</evidence>
<dbReference type="InterPro" id="IPR036976">
    <property type="entry name" value="RimM_N_sf"/>
</dbReference>
<dbReference type="GO" id="GO:0006364">
    <property type="term" value="P:rRNA processing"/>
    <property type="evidence" value="ECO:0007669"/>
    <property type="project" value="UniProtKB-UniRule"/>
</dbReference>
<evidence type="ECO:0000256" key="1">
    <source>
        <dbReference type="ARBA" id="ARBA00022490"/>
    </source>
</evidence>
<comment type="subcellular location">
    <subcellularLocation>
        <location evidence="5">Cytoplasm</location>
    </subcellularLocation>
</comment>
<dbReference type="Proteomes" id="UP000061227">
    <property type="component" value="Unassembled WGS sequence"/>
</dbReference>
<keyword evidence="2 5" id="KW-0690">Ribosome biogenesis</keyword>
<dbReference type="PANTHER" id="PTHR33692">
    <property type="entry name" value="RIBOSOME MATURATION FACTOR RIMM"/>
    <property type="match status" value="1"/>
</dbReference>
<dbReference type="HAMAP" id="MF_00014">
    <property type="entry name" value="Ribosome_mat_RimM"/>
    <property type="match status" value="1"/>
</dbReference>
<dbReference type="OrthoDB" id="9810331at2"/>
<dbReference type="GO" id="GO:0043022">
    <property type="term" value="F:ribosome binding"/>
    <property type="evidence" value="ECO:0007669"/>
    <property type="project" value="InterPro"/>
</dbReference>
<dbReference type="RefSeq" id="WP_059377370.1">
    <property type="nucleotide sequence ID" value="NZ_DF968064.1"/>
</dbReference>
<dbReference type="SUPFAM" id="SSF50447">
    <property type="entry name" value="Translation proteins"/>
    <property type="match status" value="1"/>
</dbReference>
<gene>
    <name evidence="5 8" type="primary">rimM</name>
    <name evidence="8" type="ORF">FPFC_021770</name>
</gene>
<dbReference type="SUPFAM" id="SSF50346">
    <property type="entry name" value="PRC-barrel domain"/>
    <property type="match status" value="1"/>
</dbReference>
<dbReference type="InterPro" id="IPR011961">
    <property type="entry name" value="RimM"/>
</dbReference>
<keyword evidence="9" id="KW-1185">Reference proteome</keyword>
<dbReference type="Pfam" id="PF24986">
    <property type="entry name" value="PRC_RimM"/>
    <property type="match status" value="1"/>
</dbReference>
<evidence type="ECO:0000256" key="3">
    <source>
        <dbReference type="ARBA" id="ARBA00022552"/>
    </source>
</evidence>
<evidence type="ECO:0000313" key="9">
    <source>
        <dbReference type="Proteomes" id="UP000061227"/>
    </source>
</evidence>
<keyword evidence="1 5" id="KW-0963">Cytoplasm</keyword>
<reference evidence="8 9" key="1">
    <citation type="journal article" date="2015" name="BMC Genomics">
        <title>Comparative genomics of Fructobacillus spp. and Leuconostoc spp. reveals niche-specific evolution of Fructobacillus spp.</title>
        <authorList>
            <person name="Endo A."/>
            <person name="Tanizawa Y."/>
            <person name="Tanaka N."/>
            <person name="Maeno S."/>
            <person name="Kumar H."/>
            <person name="Shiwa Y."/>
            <person name="Okada S."/>
            <person name="Yoshikawa H."/>
            <person name="Dicks L."/>
            <person name="Nakagawa J."/>
            <person name="Arita M."/>
        </authorList>
    </citation>
    <scope>NUCLEOTIDE SEQUENCE [LARGE SCALE GENOMIC DNA]</scope>
    <source>
        <strain evidence="8 9">DSM 15468</strain>
    </source>
</reference>
<feature type="domain" description="RimM N-terminal" evidence="6">
    <location>
        <begin position="9"/>
        <end position="90"/>
    </location>
</feature>
<evidence type="ECO:0000256" key="5">
    <source>
        <dbReference type="HAMAP-Rule" id="MF_00014"/>
    </source>
</evidence>
<evidence type="ECO:0000256" key="4">
    <source>
        <dbReference type="ARBA" id="ARBA00023186"/>
    </source>
</evidence>
<organism evidence="8 9">
    <name type="scientific">Fructobacillus pseudoficulneus</name>
    <dbReference type="NCBI Taxonomy" id="220714"/>
    <lineage>
        <taxon>Bacteria</taxon>
        <taxon>Bacillati</taxon>
        <taxon>Bacillota</taxon>
        <taxon>Bacilli</taxon>
        <taxon>Lactobacillales</taxon>
        <taxon>Lactobacillaceae</taxon>
        <taxon>Fructobacillus</taxon>
    </lineage>
</organism>
<dbReference type="InterPro" id="IPR056792">
    <property type="entry name" value="PRC_RimM"/>
</dbReference>
<comment type="subunit">
    <text evidence="5">Binds ribosomal protein uS19.</text>
</comment>
<proteinExistence type="inferred from homology"/>
<dbReference type="InterPro" id="IPR002676">
    <property type="entry name" value="RimM_N"/>
</dbReference>
<evidence type="ECO:0000259" key="7">
    <source>
        <dbReference type="Pfam" id="PF24986"/>
    </source>
</evidence>
<dbReference type="STRING" id="220714.SAMN05660469_0665"/>
<dbReference type="Gene3D" id="2.40.30.60">
    <property type="entry name" value="RimM"/>
    <property type="match status" value="1"/>
</dbReference>
<comment type="similarity">
    <text evidence="5">Belongs to the RimM family.</text>
</comment>
<keyword evidence="4 5" id="KW-0143">Chaperone</keyword>
<dbReference type="InterPro" id="IPR009000">
    <property type="entry name" value="Transl_B-barrel_sf"/>
</dbReference>
<dbReference type="GO" id="GO:0005840">
    <property type="term" value="C:ribosome"/>
    <property type="evidence" value="ECO:0007669"/>
    <property type="project" value="InterPro"/>
</dbReference>
<name>A0A3F3GWZ1_9LACO</name>
<dbReference type="EMBL" id="DF968064">
    <property type="protein sequence ID" value="GAP02727.1"/>
    <property type="molecule type" value="Genomic_DNA"/>
</dbReference>
<evidence type="ECO:0000313" key="8">
    <source>
        <dbReference type="EMBL" id="GAP02727.1"/>
    </source>
</evidence>
<comment type="domain">
    <text evidence="5">The PRC barrel domain binds ribosomal protein uS19.</text>
</comment>
<dbReference type="AlphaFoldDB" id="A0A3F3GWZ1"/>
<accession>A0A3F3GWZ1</accession>
<sequence>MDTEKYFKIGTIVNTHGIRGELKVKAITDFAEDRFAKGQVLYRNDNGQYHQEKIAKSRVHKGMWLLTFEGVDNINQVEIFKGQDLYVDSADRDELPEGEYYYNEIIGCQVVDLAGAVVGEVKEIMTTGANDVWIIKRPSGQEGLIPVIADVVKEVNVADKVITIDVLEGLLDDEN</sequence>
<dbReference type="GO" id="GO:0042274">
    <property type="term" value="P:ribosomal small subunit biogenesis"/>
    <property type="evidence" value="ECO:0007669"/>
    <property type="project" value="UniProtKB-UniRule"/>
</dbReference>
<comment type="function">
    <text evidence="5">An accessory protein needed during the final step in the assembly of 30S ribosomal subunit, possibly for assembly of the head region. Essential for efficient processing of 16S rRNA. May be needed both before and after RbfA during the maturation of 16S rRNA. It has affinity for free ribosomal 30S subunits but not for 70S ribosomes.</text>
</comment>
<dbReference type="Pfam" id="PF01782">
    <property type="entry name" value="RimM"/>
    <property type="match status" value="1"/>
</dbReference>
<dbReference type="NCBIfam" id="TIGR02273">
    <property type="entry name" value="16S_RimM"/>
    <property type="match status" value="1"/>
</dbReference>
<dbReference type="Gene3D" id="2.30.30.240">
    <property type="entry name" value="PRC-barrel domain"/>
    <property type="match status" value="1"/>
</dbReference>
<keyword evidence="3 5" id="KW-0698">rRNA processing</keyword>
<protein>
    <recommendedName>
        <fullName evidence="5">Ribosome maturation factor RimM</fullName>
    </recommendedName>
</protein>